<keyword evidence="2" id="KW-1185">Reference proteome</keyword>
<name>A0A158D511_9BURK</name>
<dbReference type="Proteomes" id="UP000054870">
    <property type="component" value="Unassembled WGS sequence"/>
</dbReference>
<sequence length="113" mass="12610">MSIELRFLMAVLATWRLASLCARHDGPARVLARLRRIARPGREDGVACAKCLGVWIAMPFAWFVCGDIAGWIVAWLALAGATALIEDWLPPAFEWREARRDELLPPQPDGRAD</sequence>
<evidence type="ECO:0008006" key="3">
    <source>
        <dbReference type="Google" id="ProtNLM"/>
    </source>
</evidence>
<dbReference type="EMBL" id="FCOF02000050">
    <property type="protein sequence ID" value="SAK89669.1"/>
    <property type="molecule type" value="Genomic_DNA"/>
</dbReference>
<reference evidence="1" key="1">
    <citation type="submission" date="2016-01" db="EMBL/GenBank/DDBJ databases">
        <authorList>
            <person name="Peeters C."/>
        </authorList>
    </citation>
    <scope>NUCLEOTIDE SEQUENCE [LARGE SCALE GENOMIC DNA]</scope>
    <source>
        <strain evidence="1">LMG 29318</strain>
    </source>
</reference>
<dbReference type="OrthoDB" id="123391at2"/>
<organism evidence="1 2">
    <name type="scientific">Caballeronia catudaia</name>
    <dbReference type="NCBI Taxonomy" id="1777136"/>
    <lineage>
        <taxon>Bacteria</taxon>
        <taxon>Pseudomonadati</taxon>
        <taxon>Pseudomonadota</taxon>
        <taxon>Betaproteobacteria</taxon>
        <taxon>Burkholderiales</taxon>
        <taxon>Burkholderiaceae</taxon>
        <taxon>Caballeronia</taxon>
    </lineage>
</organism>
<proteinExistence type="predicted"/>
<comment type="caution">
    <text evidence="1">The sequence shown here is derived from an EMBL/GenBank/DDBJ whole genome shotgun (WGS) entry which is preliminary data.</text>
</comment>
<evidence type="ECO:0000313" key="2">
    <source>
        <dbReference type="Proteomes" id="UP000054870"/>
    </source>
</evidence>
<dbReference type="AlphaFoldDB" id="A0A158D511"/>
<gene>
    <name evidence="1" type="ORF">AWB75_06205</name>
</gene>
<evidence type="ECO:0000313" key="1">
    <source>
        <dbReference type="EMBL" id="SAK89669.1"/>
    </source>
</evidence>
<dbReference type="RefSeq" id="WP_061127862.1">
    <property type="nucleotide sequence ID" value="NZ_FCOF02000050.1"/>
</dbReference>
<protein>
    <recommendedName>
        <fullName evidence="3">DUF1360 domain-containing protein</fullName>
    </recommendedName>
</protein>
<accession>A0A158D511</accession>